<evidence type="ECO:0000313" key="1">
    <source>
        <dbReference type="EMBL" id="KAK7426921.1"/>
    </source>
</evidence>
<dbReference type="Proteomes" id="UP001498421">
    <property type="component" value="Unassembled WGS sequence"/>
</dbReference>
<proteinExistence type="predicted"/>
<protein>
    <recommendedName>
        <fullName evidence="3">C2H2-type domain-containing protein</fullName>
    </recommendedName>
</protein>
<sequence length="112" mass="13408">MACGHDFTKYGDSCNHPKSCHHKVVKSRFFNDTCAECDPEVQRRRVKVKYQERHQELLQQYLAAKKVGDKDIMSQVEQRMLENTHLTRQKNFEIGLVRQDPDVQWREEHEHQ</sequence>
<organism evidence="1 2">
    <name type="scientific">Neonectria magnoliae</name>
    <dbReference type="NCBI Taxonomy" id="2732573"/>
    <lineage>
        <taxon>Eukaryota</taxon>
        <taxon>Fungi</taxon>
        <taxon>Dikarya</taxon>
        <taxon>Ascomycota</taxon>
        <taxon>Pezizomycotina</taxon>
        <taxon>Sordariomycetes</taxon>
        <taxon>Hypocreomycetidae</taxon>
        <taxon>Hypocreales</taxon>
        <taxon>Nectriaceae</taxon>
        <taxon>Neonectria</taxon>
    </lineage>
</organism>
<reference evidence="1 2" key="1">
    <citation type="journal article" date="2025" name="Microbiol. Resour. Announc.">
        <title>Draft genome sequences for Neonectria magnoliae and Neonectria punicea, canker pathogens of Liriodendron tulipifera and Acer saccharum in West Virginia.</title>
        <authorList>
            <person name="Petronek H.M."/>
            <person name="Kasson M.T."/>
            <person name="Metheny A.M."/>
            <person name="Stauder C.M."/>
            <person name="Lovett B."/>
            <person name="Lynch S.C."/>
            <person name="Garnas J.R."/>
            <person name="Kasson L.R."/>
            <person name="Stajich J.E."/>
        </authorList>
    </citation>
    <scope>NUCLEOTIDE SEQUENCE [LARGE SCALE GENOMIC DNA]</scope>
    <source>
        <strain evidence="1 2">NRRL 64651</strain>
    </source>
</reference>
<dbReference type="EMBL" id="JAZAVK010000059">
    <property type="protein sequence ID" value="KAK7426921.1"/>
    <property type="molecule type" value="Genomic_DNA"/>
</dbReference>
<name>A0ABR1I0R2_9HYPO</name>
<keyword evidence="2" id="KW-1185">Reference proteome</keyword>
<accession>A0ABR1I0R2</accession>
<evidence type="ECO:0000313" key="2">
    <source>
        <dbReference type="Proteomes" id="UP001498421"/>
    </source>
</evidence>
<gene>
    <name evidence="1" type="ORF">QQZ08_006513</name>
</gene>
<comment type="caution">
    <text evidence="1">The sequence shown here is derived from an EMBL/GenBank/DDBJ whole genome shotgun (WGS) entry which is preliminary data.</text>
</comment>
<evidence type="ECO:0008006" key="3">
    <source>
        <dbReference type="Google" id="ProtNLM"/>
    </source>
</evidence>